<feature type="transmembrane region" description="Helical" evidence="2">
    <location>
        <begin position="45"/>
        <end position="65"/>
    </location>
</feature>
<keyword evidence="2" id="KW-0472">Membrane</keyword>
<sequence length="353" mass="40046">MDTMKKDSLKNINPQPFSEQEKKQLKERIFHSIHALNRKKRRLQYTLKIAASITVLMGTGLYIMYNNEKPSITDFVKSSKGINVNESNKVTLILANNEDVNIEGDSTSISYSKTGEKVNIGNSKTIAQKTSKNKKAAFNTVLVPYGKRSKIKLSDGSLVWLNSGSKLIYPALFETDKREVYLEGEAIFDVTHNANSPFMVLSQNQKIKVLGTVFNVSSYPDEDNNFVVLESGSVHITYDENLSNKSMTISPGTKANVSIKTKKVSSKIVDVNHYFAWRDGILVLKKHDLQYIMKRLSRYYNVPITIQDKDLAKQTFTGYLDLKEDVEKVIEIISKTTDLKYKKINHNQINITN</sequence>
<proteinExistence type="predicted"/>
<dbReference type="Proteomes" id="UP000235826">
    <property type="component" value="Chromosome"/>
</dbReference>
<dbReference type="Pfam" id="PF16344">
    <property type="entry name" value="FecR_C"/>
    <property type="match status" value="1"/>
</dbReference>
<feature type="domain" description="FecR protein" evidence="3">
    <location>
        <begin position="143"/>
        <end position="234"/>
    </location>
</feature>
<evidence type="ECO:0000256" key="1">
    <source>
        <dbReference type="SAM" id="MobiDB-lite"/>
    </source>
</evidence>
<reference evidence="5 6" key="1">
    <citation type="submission" date="2018-01" db="EMBL/GenBank/DDBJ databases">
        <title>Complete genome sequence of Flavivirga eckloniae ECD14 isolated from seaweed Ecklonia cava.</title>
        <authorList>
            <person name="Lee J.H."/>
            <person name="Baik K.S."/>
            <person name="Seong C.N."/>
        </authorList>
    </citation>
    <scope>NUCLEOTIDE SEQUENCE [LARGE SCALE GENOMIC DNA]</scope>
    <source>
        <strain evidence="5 6">ECD14</strain>
    </source>
</reference>
<evidence type="ECO:0000313" key="6">
    <source>
        <dbReference type="Proteomes" id="UP000235826"/>
    </source>
</evidence>
<evidence type="ECO:0000259" key="4">
    <source>
        <dbReference type="Pfam" id="PF16344"/>
    </source>
</evidence>
<dbReference type="PANTHER" id="PTHR30273">
    <property type="entry name" value="PERIPLASMIC SIGNAL SENSOR AND SIGMA FACTOR ACTIVATOR FECR-RELATED"/>
    <property type="match status" value="1"/>
</dbReference>
<dbReference type="InterPro" id="IPR012373">
    <property type="entry name" value="Ferrdict_sens_TM"/>
</dbReference>
<dbReference type="InterPro" id="IPR006860">
    <property type="entry name" value="FecR"/>
</dbReference>
<evidence type="ECO:0000256" key="2">
    <source>
        <dbReference type="SAM" id="Phobius"/>
    </source>
</evidence>
<dbReference type="FunFam" id="2.60.120.1440:FF:000001">
    <property type="entry name" value="Putative anti-sigma factor"/>
    <property type="match status" value="1"/>
</dbReference>
<evidence type="ECO:0008006" key="7">
    <source>
        <dbReference type="Google" id="ProtNLM"/>
    </source>
</evidence>
<evidence type="ECO:0000313" key="5">
    <source>
        <dbReference type="EMBL" id="AUP80687.1"/>
    </source>
</evidence>
<accession>A0A2K9PVZ4</accession>
<feature type="region of interest" description="Disordered" evidence="1">
    <location>
        <begin position="1"/>
        <end position="22"/>
    </location>
</feature>
<keyword evidence="2" id="KW-0812">Transmembrane</keyword>
<organism evidence="5 6">
    <name type="scientific">Flavivirga eckloniae</name>
    <dbReference type="NCBI Taxonomy" id="1803846"/>
    <lineage>
        <taxon>Bacteria</taxon>
        <taxon>Pseudomonadati</taxon>
        <taxon>Bacteroidota</taxon>
        <taxon>Flavobacteriia</taxon>
        <taxon>Flavobacteriales</taxon>
        <taxon>Flavobacteriaceae</taxon>
        <taxon>Flavivirga</taxon>
    </lineage>
</organism>
<dbReference type="Gene3D" id="3.55.50.30">
    <property type="match status" value="1"/>
</dbReference>
<dbReference type="Pfam" id="PF04773">
    <property type="entry name" value="FecR"/>
    <property type="match status" value="1"/>
</dbReference>
<dbReference type="KEGG" id="fek:C1H87_19000"/>
<dbReference type="InterPro" id="IPR032508">
    <property type="entry name" value="FecR_C"/>
</dbReference>
<dbReference type="AlphaFoldDB" id="A0A2K9PVZ4"/>
<dbReference type="Gene3D" id="2.60.120.1440">
    <property type="match status" value="1"/>
</dbReference>
<feature type="domain" description="Protein FecR C-terminal" evidence="4">
    <location>
        <begin position="282"/>
        <end position="351"/>
    </location>
</feature>
<gene>
    <name evidence="5" type="ORF">C1H87_19000</name>
</gene>
<dbReference type="PANTHER" id="PTHR30273:SF2">
    <property type="entry name" value="PROTEIN FECR"/>
    <property type="match status" value="1"/>
</dbReference>
<protein>
    <recommendedName>
        <fullName evidence="7">Iron dicitrate transport regulator FecR</fullName>
    </recommendedName>
</protein>
<dbReference type="GO" id="GO:0016989">
    <property type="term" value="F:sigma factor antagonist activity"/>
    <property type="evidence" value="ECO:0007669"/>
    <property type="project" value="TreeGrafter"/>
</dbReference>
<keyword evidence="2" id="KW-1133">Transmembrane helix</keyword>
<evidence type="ECO:0000259" key="3">
    <source>
        <dbReference type="Pfam" id="PF04773"/>
    </source>
</evidence>
<keyword evidence="6" id="KW-1185">Reference proteome</keyword>
<name>A0A2K9PVZ4_9FLAO</name>
<dbReference type="EMBL" id="CP025791">
    <property type="protein sequence ID" value="AUP80687.1"/>
    <property type="molecule type" value="Genomic_DNA"/>
</dbReference>